<dbReference type="GO" id="GO:0047661">
    <property type="term" value="F:amino-acid racemase activity"/>
    <property type="evidence" value="ECO:0007669"/>
    <property type="project" value="InterPro"/>
</dbReference>
<evidence type="ECO:0000313" key="3">
    <source>
        <dbReference type="EMBL" id="PPL15848.1"/>
    </source>
</evidence>
<dbReference type="PANTHER" id="PTHR21198:SF7">
    <property type="entry name" value="ASPARTATE-GLUTAMATE RACEMASE FAMILY"/>
    <property type="match status" value="1"/>
</dbReference>
<evidence type="ECO:0000313" key="4">
    <source>
        <dbReference type="Proteomes" id="UP000242231"/>
    </source>
</evidence>
<comment type="similarity">
    <text evidence="1">Belongs to the aspartate/glutamate racemases family.</text>
</comment>
<dbReference type="InterPro" id="IPR015942">
    <property type="entry name" value="Asp/Glu/hydantoin_racemase"/>
</dbReference>
<reference evidence="4" key="1">
    <citation type="submission" date="2016-11" db="EMBL/GenBank/DDBJ databases">
        <authorList>
            <person name="Sisinthy S."/>
            <person name="Ara S."/>
            <person name="Gundlapally S.R."/>
        </authorList>
    </citation>
    <scope>NUCLEOTIDE SEQUENCE [LARGE SCALE GENOMIC DNA]</scope>
    <source>
        <strain evidence="4">V1-41</strain>
    </source>
</reference>
<organism evidence="3 4">
    <name type="scientific">Oceanisphaera arctica</name>
    <dbReference type="NCBI Taxonomy" id="641510"/>
    <lineage>
        <taxon>Bacteria</taxon>
        <taxon>Pseudomonadati</taxon>
        <taxon>Pseudomonadota</taxon>
        <taxon>Gammaproteobacteria</taxon>
        <taxon>Aeromonadales</taxon>
        <taxon>Aeromonadaceae</taxon>
        <taxon>Oceanisphaera</taxon>
    </lineage>
</organism>
<dbReference type="Gene3D" id="3.40.50.1860">
    <property type="match status" value="2"/>
</dbReference>
<gene>
    <name evidence="3" type="ORF">UN63_11215</name>
</gene>
<dbReference type="Pfam" id="PF01177">
    <property type="entry name" value="Asp_Glu_race"/>
    <property type="match status" value="1"/>
</dbReference>
<dbReference type="NCBIfam" id="TIGR00035">
    <property type="entry name" value="asp_race"/>
    <property type="match status" value="1"/>
</dbReference>
<dbReference type="Proteomes" id="UP000242231">
    <property type="component" value="Unassembled WGS sequence"/>
</dbReference>
<sequence>MSSLIGILGGMGPLATVDFVTKIINQTPATRDQDHLPLLVHSVPQIPDRTACLLENKESPLKALLQGLNTLISGGAGCIAIPCNTAHYWYEPLAKASSVPILHIARACAEALAQEKVTSVGLLATDGTLKAGFYARELAESGIRLTIPEATLQRRVMEGIYLVKSGSVEQGARLLDDCMAEMLELGVDRVILGCTEIPFALDTIGSAHASLGMDATKALAAACVQWHHNRQMAVAVAVAA</sequence>
<dbReference type="SUPFAM" id="SSF53681">
    <property type="entry name" value="Aspartate/glutamate racemase"/>
    <property type="match status" value="2"/>
</dbReference>
<protein>
    <submittedName>
        <fullName evidence="3">Aspartate racemase</fullName>
    </submittedName>
</protein>
<dbReference type="InterPro" id="IPR004380">
    <property type="entry name" value="Asp_race"/>
</dbReference>
<keyword evidence="2" id="KW-0413">Isomerase</keyword>
<dbReference type="OrthoDB" id="9803739at2"/>
<dbReference type="InterPro" id="IPR001920">
    <property type="entry name" value="Asp/Glu_race"/>
</dbReference>
<dbReference type="RefSeq" id="WP_104486839.1">
    <property type="nucleotide sequence ID" value="NZ_BMYB01000005.1"/>
</dbReference>
<comment type="caution">
    <text evidence="3">The sequence shown here is derived from an EMBL/GenBank/DDBJ whole genome shotgun (WGS) entry which is preliminary data.</text>
</comment>
<evidence type="ECO:0000256" key="1">
    <source>
        <dbReference type="ARBA" id="ARBA00007847"/>
    </source>
</evidence>
<dbReference type="EMBL" id="MPZM01000024">
    <property type="protein sequence ID" value="PPL15848.1"/>
    <property type="molecule type" value="Genomic_DNA"/>
</dbReference>
<name>A0A2P5TL19_9GAMM</name>
<proteinExistence type="inferred from homology"/>
<accession>A0A2P5TL19</accession>
<dbReference type="AlphaFoldDB" id="A0A2P5TL19"/>
<keyword evidence="4" id="KW-1185">Reference proteome</keyword>
<dbReference type="PANTHER" id="PTHR21198">
    <property type="entry name" value="GLUTAMATE RACEMASE"/>
    <property type="match status" value="1"/>
</dbReference>
<evidence type="ECO:0000256" key="2">
    <source>
        <dbReference type="ARBA" id="ARBA00023235"/>
    </source>
</evidence>